<keyword evidence="7 11" id="KW-0863">Zinc-finger</keyword>
<evidence type="ECO:0000256" key="10">
    <source>
        <dbReference type="ARBA" id="ARBA00024347"/>
    </source>
</evidence>
<keyword evidence="6" id="KW-0677">Repeat</keyword>
<dbReference type="InterPro" id="IPR057602">
    <property type="entry name" value="Zfn-CCCH_PARP12"/>
</dbReference>
<feature type="region of interest" description="Disordered" evidence="12">
    <location>
        <begin position="240"/>
        <end position="261"/>
    </location>
</feature>
<dbReference type="PROSITE" id="PS50103">
    <property type="entry name" value="ZF_C3H1"/>
    <property type="match status" value="2"/>
</dbReference>
<feature type="compositionally biased region" description="Polar residues" evidence="12">
    <location>
        <begin position="250"/>
        <end position="259"/>
    </location>
</feature>
<dbReference type="PANTHER" id="PTHR45740:SF6">
    <property type="entry name" value="PROTEIN MONO-ADP-RIBOSYLTRANSFERASE PARP12"/>
    <property type="match status" value="1"/>
</dbReference>
<name>A0AA97JVW9_EUBMA</name>
<feature type="zinc finger region" description="C3H1-type" evidence="11">
    <location>
        <begin position="96"/>
        <end position="121"/>
    </location>
</feature>
<dbReference type="Gene3D" id="3.30.1370.210">
    <property type="match status" value="1"/>
</dbReference>
<keyword evidence="16" id="KW-1185">Reference proteome</keyword>
<dbReference type="InterPro" id="IPR037197">
    <property type="entry name" value="WWE_dom_sf"/>
</dbReference>
<comment type="subcellular location">
    <subcellularLocation>
        <location evidence="2">Cytoplasm</location>
    </subcellularLocation>
    <subcellularLocation>
        <location evidence="1">Nucleus</location>
    </subcellularLocation>
</comment>
<evidence type="ECO:0000256" key="12">
    <source>
        <dbReference type="SAM" id="MobiDB-lite"/>
    </source>
</evidence>
<dbReference type="SMART" id="SM00356">
    <property type="entry name" value="ZnF_C3H1"/>
    <property type="match status" value="3"/>
</dbReference>
<evidence type="ECO:0000256" key="11">
    <source>
        <dbReference type="PROSITE-ProRule" id="PRU00723"/>
    </source>
</evidence>
<dbReference type="SUPFAM" id="SSF56399">
    <property type="entry name" value="ADP-ribosylation"/>
    <property type="match status" value="1"/>
</dbReference>
<dbReference type="InterPro" id="IPR051712">
    <property type="entry name" value="ARTD-AVP"/>
</dbReference>
<evidence type="ECO:0000256" key="8">
    <source>
        <dbReference type="ARBA" id="ARBA00022833"/>
    </source>
</evidence>
<dbReference type="GO" id="GO:0005737">
    <property type="term" value="C:cytoplasm"/>
    <property type="evidence" value="ECO:0007669"/>
    <property type="project" value="UniProtKB-SubCell"/>
</dbReference>
<sequence>MDALAVELLSSRALKEVCASGGCLTQTELARRLHLRDESTRLARVLQDARRFALVAREEPAAGKGDLRVVVGATEARLCGEHGGGACAGQCGQLHLCRYFVYGGCRHQGTRKQCKFIHDIHSLHNLSVLREHGLESLISEELCLLLLQNDSSLLPEICTYYNKGDGPFGSCTFKKICIKLHICQYYLQGTCRFGNDCKRSHNIFDSECYEKLEKWGMNSLLISKLPVIYRNMYDIKNSTTPSCKERKSTGRTPSKSNSTEDSDTICLYHIRKSCSFQDKCIRVHFHLPYRWQLFDGITWTELPNMEDIEKHYCDPFNESFAYGVDRKLGTVIDFCKMTSGSAQVRRLSTASSVTKPPHYILTTEWLWYWKDDYGVWHEYGKQDVDHDAASVCSLDLEKAYQAEVSPTLTFTAKNQSYELDFKAMKQKNLRYRTKRDVRRRPKFVSLKEIEKKKTSGADLSKEGAANIPAHWDQSALPELGYKLITLLSSSNEYRKVQVNFERTMSKAKIRGIKRIQNLALWEVYQWQKEQMKKANGGKDVDERLLFHGTSNNHVDAICQQNFDWRICGVHGTAYGKGSYFARDASYSDNYCKNESISKTMFLARVLVGEFTSGKSVYLRPPAKDTQNSTFYDSCVNSIQNPSIFVIFEKHQIYPEYLIEYST</sequence>
<evidence type="ECO:0000259" key="14">
    <source>
        <dbReference type="PROSITE" id="PS50918"/>
    </source>
</evidence>
<evidence type="ECO:0000313" key="16">
    <source>
        <dbReference type="Proteomes" id="UP001190640"/>
    </source>
</evidence>
<evidence type="ECO:0000256" key="6">
    <source>
        <dbReference type="ARBA" id="ARBA00022737"/>
    </source>
</evidence>
<evidence type="ECO:0000256" key="5">
    <source>
        <dbReference type="ARBA" id="ARBA00022723"/>
    </source>
</evidence>
<dbReference type="Pfam" id="PF23466">
    <property type="entry name" value="WWE_4"/>
    <property type="match status" value="1"/>
</dbReference>
<evidence type="ECO:0000256" key="1">
    <source>
        <dbReference type="ARBA" id="ARBA00004123"/>
    </source>
</evidence>
<protein>
    <submittedName>
        <fullName evidence="17">Protein mono-ADP-ribosyltransferase PARP12-like isoform X1</fullName>
    </submittedName>
</protein>
<dbReference type="RefSeq" id="XP_054844401.1">
    <property type="nucleotide sequence ID" value="XM_054988426.1"/>
</dbReference>
<dbReference type="PANTHER" id="PTHR45740">
    <property type="entry name" value="POLY [ADP-RIBOSE] POLYMERASE"/>
    <property type="match status" value="1"/>
</dbReference>
<dbReference type="SUPFAM" id="SSF117839">
    <property type="entry name" value="WWE domain"/>
    <property type="match status" value="1"/>
</dbReference>
<dbReference type="PROSITE" id="PS51059">
    <property type="entry name" value="PARP_CATALYTIC"/>
    <property type="match status" value="1"/>
</dbReference>
<dbReference type="AlphaFoldDB" id="A0AA97JVW9"/>
<dbReference type="Pfam" id="PF00644">
    <property type="entry name" value="PARP"/>
    <property type="match status" value="1"/>
</dbReference>
<reference evidence="17" key="1">
    <citation type="submission" date="2025-08" db="UniProtKB">
        <authorList>
            <consortium name="RefSeq"/>
        </authorList>
    </citation>
    <scope>IDENTIFICATION</scope>
    <source>
        <tissue evidence="17">Blood</tissue>
    </source>
</reference>
<evidence type="ECO:0000313" key="17">
    <source>
        <dbReference type="RefSeq" id="XP_054844401.1"/>
    </source>
</evidence>
<dbReference type="Proteomes" id="UP001190640">
    <property type="component" value="Chromosome 9"/>
</dbReference>
<dbReference type="PROSITE" id="PS50918">
    <property type="entry name" value="WWE"/>
    <property type="match status" value="1"/>
</dbReference>
<evidence type="ECO:0000259" key="15">
    <source>
        <dbReference type="PROSITE" id="PS51059"/>
    </source>
</evidence>
<evidence type="ECO:0000256" key="9">
    <source>
        <dbReference type="ARBA" id="ARBA00023242"/>
    </source>
</evidence>
<keyword evidence="9" id="KW-0539">Nucleus</keyword>
<keyword evidence="4" id="KW-0597">Phosphoprotein</keyword>
<dbReference type="GO" id="GO:0005634">
    <property type="term" value="C:nucleus"/>
    <property type="evidence" value="ECO:0007669"/>
    <property type="project" value="UniProtKB-SubCell"/>
</dbReference>
<feature type="domain" description="WWE" evidence="14">
    <location>
        <begin position="352"/>
        <end position="439"/>
    </location>
</feature>
<comment type="similarity">
    <text evidence="10">Belongs to the ARTD/PARP family.</text>
</comment>
<gene>
    <name evidence="17" type="primary">LOC129335676</name>
</gene>
<dbReference type="InterPro" id="IPR000571">
    <property type="entry name" value="Znf_CCCH"/>
</dbReference>
<dbReference type="GO" id="GO:0003950">
    <property type="term" value="F:NAD+ poly-ADP-ribosyltransferase activity"/>
    <property type="evidence" value="ECO:0007669"/>
    <property type="project" value="InterPro"/>
</dbReference>
<accession>A0AA97JVW9</accession>
<evidence type="ECO:0000256" key="2">
    <source>
        <dbReference type="ARBA" id="ARBA00004496"/>
    </source>
</evidence>
<feature type="domain" description="C3H1-type" evidence="13">
    <location>
        <begin position="96"/>
        <end position="121"/>
    </location>
</feature>
<feature type="domain" description="PARP catalytic" evidence="15">
    <location>
        <begin position="467"/>
        <end position="662"/>
    </location>
</feature>
<dbReference type="Pfam" id="PF25261">
    <property type="entry name" value="zf-CCCH_PARP12"/>
    <property type="match status" value="2"/>
</dbReference>
<organism evidence="16 17">
    <name type="scientific">Eublepharis macularius</name>
    <name type="common">Leopard gecko</name>
    <name type="synonym">Cyrtodactylus macularius</name>
    <dbReference type="NCBI Taxonomy" id="481883"/>
    <lineage>
        <taxon>Eukaryota</taxon>
        <taxon>Metazoa</taxon>
        <taxon>Chordata</taxon>
        <taxon>Craniata</taxon>
        <taxon>Vertebrata</taxon>
        <taxon>Euteleostomi</taxon>
        <taxon>Lepidosauria</taxon>
        <taxon>Squamata</taxon>
        <taxon>Bifurcata</taxon>
        <taxon>Gekkota</taxon>
        <taxon>Eublepharidae</taxon>
        <taxon>Eublepharinae</taxon>
        <taxon>Eublepharis</taxon>
    </lineage>
</organism>
<feature type="domain" description="C3H1-type" evidence="13">
    <location>
        <begin position="182"/>
        <end position="204"/>
    </location>
</feature>
<evidence type="ECO:0000259" key="13">
    <source>
        <dbReference type="PROSITE" id="PS50103"/>
    </source>
</evidence>
<evidence type="ECO:0000256" key="3">
    <source>
        <dbReference type="ARBA" id="ARBA00022490"/>
    </source>
</evidence>
<keyword evidence="8 11" id="KW-0862">Zinc</keyword>
<proteinExistence type="inferred from homology"/>
<dbReference type="CDD" id="cd01439">
    <property type="entry name" value="TCCD_inducible_PARP_like"/>
    <property type="match status" value="1"/>
</dbReference>
<feature type="zinc finger region" description="C3H1-type" evidence="11">
    <location>
        <begin position="182"/>
        <end position="204"/>
    </location>
</feature>
<dbReference type="KEGG" id="emc:129335676"/>
<dbReference type="GeneID" id="129335676"/>
<keyword evidence="5 11" id="KW-0479">Metal-binding</keyword>
<keyword evidence="3" id="KW-0963">Cytoplasm</keyword>
<dbReference type="GO" id="GO:0008270">
    <property type="term" value="F:zinc ion binding"/>
    <property type="evidence" value="ECO:0007669"/>
    <property type="project" value="UniProtKB-KW"/>
</dbReference>
<dbReference type="Gene3D" id="3.30.720.50">
    <property type="match status" value="1"/>
</dbReference>
<dbReference type="InterPro" id="IPR012317">
    <property type="entry name" value="Poly(ADP-ribose)pol_cat_dom"/>
</dbReference>
<dbReference type="Gene3D" id="3.90.228.10">
    <property type="match status" value="1"/>
</dbReference>
<evidence type="ECO:0000256" key="4">
    <source>
        <dbReference type="ARBA" id="ARBA00022553"/>
    </source>
</evidence>
<dbReference type="Pfam" id="PF02825">
    <property type="entry name" value="WWE"/>
    <property type="match status" value="1"/>
</dbReference>
<dbReference type="InterPro" id="IPR004170">
    <property type="entry name" value="WWE_dom"/>
</dbReference>
<evidence type="ECO:0000256" key="7">
    <source>
        <dbReference type="ARBA" id="ARBA00022771"/>
    </source>
</evidence>
<dbReference type="GO" id="GO:1990404">
    <property type="term" value="F:NAD+-protein mono-ADP-ribosyltransferase activity"/>
    <property type="evidence" value="ECO:0007669"/>
    <property type="project" value="TreeGrafter"/>
</dbReference>